<evidence type="ECO:0000313" key="3">
    <source>
        <dbReference type="EMBL" id="KAF9441533.1"/>
    </source>
</evidence>
<feature type="transmembrane region" description="Helical" evidence="2">
    <location>
        <begin position="64"/>
        <end position="83"/>
    </location>
</feature>
<feature type="transmembrane region" description="Helical" evidence="2">
    <location>
        <begin position="185"/>
        <end position="208"/>
    </location>
</feature>
<evidence type="ECO:0000313" key="4">
    <source>
        <dbReference type="Proteomes" id="UP000807342"/>
    </source>
</evidence>
<proteinExistence type="predicted"/>
<organism evidence="3 4">
    <name type="scientific">Macrolepiota fuliginosa MF-IS2</name>
    <dbReference type="NCBI Taxonomy" id="1400762"/>
    <lineage>
        <taxon>Eukaryota</taxon>
        <taxon>Fungi</taxon>
        <taxon>Dikarya</taxon>
        <taxon>Basidiomycota</taxon>
        <taxon>Agaricomycotina</taxon>
        <taxon>Agaricomycetes</taxon>
        <taxon>Agaricomycetidae</taxon>
        <taxon>Agaricales</taxon>
        <taxon>Agaricineae</taxon>
        <taxon>Agaricaceae</taxon>
        <taxon>Macrolepiota</taxon>
    </lineage>
</organism>
<feature type="transmembrane region" description="Helical" evidence="2">
    <location>
        <begin position="271"/>
        <end position="292"/>
    </location>
</feature>
<accession>A0A9P6BXH7</accession>
<protein>
    <submittedName>
        <fullName evidence="3">Uncharacterized protein</fullName>
    </submittedName>
</protein>
<feature type="region of interest" description="Disordered" evidence="1">
    <location>
        <begin position="307"/>
        <end position="326"/>
    </location>
</feature>
<dbReference type="OrthoDB" id="3232296at2759"/>
<comment type="caution">
    <text evidence="3">The sequence shown here is derived from an EMBL/GenBank/DDBJ whole genome shotgun (WGS) entry which is preliminary data.</text>
</comment>
<feature type="transmembrane region" description="Helical" evidence="2">
    <location>
        <begin position="236"/>
        <end position="259"/>
    </location>
</feature>
<dbReference type="EMBL" id="MU151873">
    <property type="protein sequence ID" value="KAF9441533.1"/>
    <property type="molecule type" value="Genomic_DNA"/>
</dbReference>
<evidence type="ECO:0000256" key="2">
    <source>
        <dbReference type="SAM" id="Phobius"/>
    </source>
</evidence>
<keyword evidence="2" id="KW-0472">Membrane</keyword>
<name>A0A9P6BXH7_9AGAR</name>
<keyword evidence="2" id="KW-0812">Transmembrane</keyword>
<keyword evidence="4" id="KW-1185">Reference proteome</keyword>
<sequence length="380" mass="43092">MDRIPSLSALIYQRTIALDKDLGNSASLLLNIWIYFNLISNNILLPILVLTILFSKQLRRHPTFINLCLTWIFSGVFSLLLFYADQYRVPEPPKALCVAQSSLLFGIIPMWGVAVLSFFYYVFQSLQGQSHRAGIGRGISWLMLGGPYFFQIAFSAAALIISLRHPDLVGRQRIFFHCGPGMHPLLLVRIVFVTLCAVCVSVLEILLLRNLYRGYSGIRRLALPESYESIRSTGPYVMRILIFGLYAIFGTIVDLITIIDPSNVLPQMYLATAGTAVFLIFGTQVDVLRVWFPCLFRCNRPNRVYQRPYRRPSSHSQSRSDSSHIGLQLEDSTTSRAWDRTQLSRVPSERPSFTLDDLFPAVPPPARVVGMSYQYTHLVM</sequence>
<feature type="transmembrane region" description="Helical" evidence="2">
    <location>
        <begin position="32"/>
        <end position="52"/>
    </location>
</feature>
<reference evidence="3" key="1">
    <citation type="submission" date="2020-11" db="EMBL/GenBank/DDBJ databases">
        <authorList>
            <consortium name="DOE Joint Genome Institute"/>
            <person name="Ahrendt S."/>
            <person name="Riley R."/>
            <person name="Andreopoulos W."/>
            <person name="Labutti K."/>
            <person name="Pangilinan J."/>
            <person name="Ruiz-Duenas F.J."/>
            <person name="Barrasa J.M."/>
            <person name="Sanchez-Garcia M."/>
            <person name="Camarero S."/>
            <person name="Miyauchi S."/>
            <person name="Serrano A."/>
            <person name="Linde D."/>
            <person name="Babiker R."/>
            <person name="Drula E."/>
            <person name="Ayuso-Fernandez I."/>
            <person name="Pacheco R."/>
            <person name="Padilla G."/>
            <person name="Ferreira P."/>
            <person name="Barriuso J."/>
            <person name="Kellner H."/>
            <person name="Castanera R."/>
            <person name="Alfaro M."/>
            <person name="Ramirez L."/>
            <person name="Pisabarro A.G."/>
            <person name="Kuo A."/>
            <person name="Tritt A."/>
            <person name="Lipzen A."/>
            <person name="He G."/>
            <person name="Yan M."/>
            <person name="Ng V."/>
            <person name="Cullen D."/>
            <person name="Martin F."/>
            <person name="Rosso M.-N."/>
            <person name="Henrissat B."/>
            <person name="Hibbett D."/>
            <person name="Martinez A.T."/>
            <person name="Grigoriev I.V."/>
        </authorList>
    </citation>
    <scope>NUCLEOTIDE SEQUENCE</scope>
    <source>
        <strain evidence="3">MF-IS2</strain>
    </source>
</reference>
<feature type="transmembrane region" description="Helical" evidence="2">
    <location>
        <begin position="103"/>
        <end position="123"/>
    </location>
</feature>
<dbReference type="Proteomes" id="UP000807342">
    <property type="component" value="Unassembled WGS sequence"/>
</dbReference>
<feature type="transmembrane region" description="Helical" evidence="2">
    <location>
        <begin position="144"/>
        <end position="165"/>
    </location>
</feature>
<feature type="compositionally biased region" description="Low complexity" evidence="1">
    <location>
        <begin position="314"/>
        <end position="324"/>
    </location>
</feature>
<evidence type="ECO:0000256" key="1">
    <source>
        <dbReference type="SAM" id="MobiDB-lite"/>
    </source>
</evidence>
<keyword evidence="2" id="KW-1133">Transmembrane helix</keyword>
<gene>
    <name evidence="3" type="ORF">P691DRAFT_779776</name>
</gene>
<dbReference type="AlphaFoldDB" id="A0A9P6BXH7"/>